<dbReference type="Proteomes" id="UP000613768">
    <property type="component" value="Unassembled WGS sequence"/>
</dbReference>
<evidence type="ECO:0000313" key="2">
    <source>
        <dbReference type="Proteomes" id="UP000613768"/>
    </source>
</evidence>
<comment type="caution">
    <text evidence="1">The sequence shown here is derived from an EMBL/GenBank/DDBJ whole genome shotgun (WGS) entry which is preliminary data.</text>
</comment>
<dbReference type="AlphaFoldDB" id="A0AAW3ZMF9"/>
<protein>
    <submittedName>
        <fullName evidence="1">Uncharacterized protein</fullName>
    </submittedName>
</protein>
<sequence>MGDRWRSRGSIAVGAVLLASLLGLWLGRDPVAPETAPMPPKPSSFAALHAFPEEEKATVRPAAEVQEMAERAWALSPSAPLRQRLPSLLELARAGDREAACWLALEYSQCHTLAVIHNVGRNFHSLLEHRALPGVSAQQEDDLLLGIADAGERHGRSAEHCQGISEFEANPGVPLLQDLAQQGSVRLKVVAALMQPNGSLLRLPRSAVIPLTLDTSTDRLASQFYADHALPYLQQGFRAGDALALEGLILIHAPDVIHLSDNTDVAFRLPNPRLFAALALLAEQVYGGEMLGPQARNLLQRTLEQMSPTDRLALERDVQIEALRWQGTAQPAPEQVDWDYQAFCR</sequence>
<organism evidence="1 2">
    <name type="scientific">Pseudomarimonas arenosa</name>
    <dbReference type="NCBI Taxonomy" id="2774145"/>
    <lineage>
        <taxon>Bacteria</taxon>
        <taxon>Pseudomonadati</taxon>
        <taxon>Pseudomonadota</taxon>
        <taxon>Gammaproteobacteria</taxon>
        <taxon>Lysobacterales</taxon>
        <taxon>Lysobacteraceae</taxon>
        <taxon>Pseudomarimonas</taxon>
    </lineage>
</organism>
<name>A0AAW3ZMF9_9GAMM</name>
<dbReference type="RefSeq" id="WP_192030673.1">
    <property type="nucleotide sequence ID" value="NZ_JACYTR010000045.1"/>
</dbReference>
<proteinExistence type="predicted"/>
<reference evidence="1 2" key="1">
    <citation type="submission" date="2020-09" db="EMBL/GenBank/DDBJ databases">
        <title>Pseudoxanthomonas sp. CAU 1598 isolated from sand of Yaerae Beach.</title>
        <authorList>
            <person name="Kim W."/>
        </authorList>
    </citation>
    <scope>NUCLEOTIDE SEQUENCE [LARGE SCALE GENOMIC DNA]</scope>
    <source>
        <strain evidence="1 2">CAU 1598</strain>
    </source>
</reference>
<dbReference type="EMBL" id="JACYTR010000045">
    <property type="protein sequence ID" value="MBD8527251.1"/>
    <property type="molecule type" value="Genomic_DNA"/>
</dbReference>
<accession>A0AAW3ZMF9</accession>
<evidence type="ECO:0000313" key="1">
    <source>
        <dbReference type="EMBL" id="MBD8527251.1"/>
    </source>
</evidence>
<gene>
    <name evidence="1" type="ORF">IFO71_16025</name>
</gene>
<keyword evidence="2" id="KW-1185">Reference proteome</keyword>